<dbReference type="SMART" id="SM00325">
    <property type="entry name" value="RhoGEF"/>
    <property type="match status" value="1"/>
</dbReference>
<evidence type="ECO:0000313" key="5">
    <source>
        <dbReference type="EMBL" id="GBG25972.1"/>
    </source>
</evidence>
<feature type="domain" description="DH" evidence="4">
    <location>
        <begin position="10"/>
        <end position="193"/>
    </location>
</feature>
<feature type="transmembrane region" description="Helical" evidence="2">
    <location>
        <begin position="408"/>
        <end position="424"/>
    </location>
</feature>
<dbReference type="EMBL" id="BEYU01000017">
    <property type="protein sequence ID" value="GBG25972.1"/>
    <property type="molecule type" value="Genomic_DNA"/>
</dbReference>
<dbReference type="PROSITE" id="PS50010">
    <property type="entry name" value="DH_2"/>
    <property type="match status" value="1"/>
</dbReference>
<dbReference type="SUPFAM" id="SSF48065">
    <property type="entry name" value="DBL homology domain (DH-domain)"/>
    <property type="match status" value="1"/>
</dbReference>
<proteinExistence type="predicted"/>
<evidence type="ECO:0000256" key="1">
    <source>
        <dbReference type="SAM" id="MobiDB-lite"/>
    </source>
</evidence>
<evidence type="ECO:0000313" key="6">
    <source>
        <dbReference type="Proteomes" id="UP000241890"/>
    </source>
</evidence>
<dbReference type="InterPro" id="IPR001849">
    <property type="entry name" value="PH_domain"/>
</dbReference>
<evidence type="ECO:0000259" key="3">
    <source>
        <dbReference type="PROSITE" id="PS50003"/>
    </source>
</evidence>
<dbReference type="Gene3D" id="2.30.29.30">
    <property type="entry name" value="Pleckstrin-homology domain (PH domain)/Phosphotyrosine-binding domain (PTB)"/>
    <property type="match status" value="1"/>
</dbReference>
<accession>A0A2R5G4M0</accession>
<keyword evidence="2" id="KW-1133">Transmembrane helix</keyword>
<feature type="region of interest" description="Disordered" evidence="1">
    <location>
        <begin position="452"/>
        <end position="476"/>
    </location>
</feature>
<evidence type="ECO:0000259" key="4">
    <source>
        <dbReference type="PROSITE" id="PS50010"/>
    </source>
</evidence>
<reference evidence="5 6" key="1">
    <citation type="submission" date="2017-12" db="EMBL/GenBank/DDBJ databases">
        <title>Sequencing, de novo assembly and annotation of complete genome of a new Thraustochytrid species, strain FCC1311.</title>
        <authorList>
            <person name="Sedici K."/>
            <person name="Godart F."/>
            <person name="Aiese Cigliano R."/>
            <person name="Sanseverino W."/>
            <person name="Barakat M."/>
            <person name="Ortet P."/>
            <person name="Marechal E."/>
            <person name="Cagnac O."/>
            <person name="Amato A."/>
        </authorList>
    </citation>
    <scope>NUCLEOTIDE SEQUENCE [LARGE SCALE GENOMIC DNA]</scope>
</reference>
<sequence length="476" mass="52258">MPSSSCEPAAWERVCEEICETERRYADFLKILIEDFVPAVREVVAQSDCGSEHHVVRTIFGNVSQLYTLSLEFQVALKAARSKHTVGDLYRHIAPYFRLYRDYCSNHNDALALLSRLCATSKRFAKVVKDCEETAGRGQTFLSLLVMPIQRVPRHILLLQELIKRLPKDHKDLAACKEALAHMEQVASEINETVRQRENAVKVWEVQSAITTASEGASVAAGESTASPDCVSPIADDESVASAGTNVTAAGDRSQQDGGAVLFQTHRIFVKEGELVKLCTHRKTKKRRKFFLFNDCLVYARPGSKALMGRHRRKWYFRAKCEVIGAQDLPDGSPLADGASHALLIVTPDRNLVCLAQDNAEKDAWLHALRANAKPSGLVLPDAKGTSSLQSDASRDSTAATVKADGDAWWWIFLMLGLVLAFYYSSSRSKVLVFLTGVLLFAIVSLFTPPTSTSTVVPASTSGGQGNRSVLTSRAA</sequence>
<feature type="compositionally biased region" description="Polar residues" evidence="1">
    <location>
        <begin position="467"/>
        <end position="476"/>
    </location>
</feature>
<dbReference type="InParanoid" id="A0A2R5G4M0"/>
<dbReference type="GO" id="GO:0005737">
    <property type="term" value="C:cytoplasm"/>
    <property type="evidence" value="ECO:0007669"/>
    <property type="project" value="TreeGrafter"/>
</dbReference>
<dbReference type="Pfam" id="PF00621">
    <property type="entry name" value="RhoGEF"/>
    <property type="match status" value="1"/>
</dbReference>
<protein>
    <submittedName>
        <fullName evidence="5">Rho guanine nucleotide exchange factor, putative</fullName>
    </submittedName>
</protein>
<dbReference type="InterPro" id="IPR000219">
    <property type="entry name" value="DH_dom"/>
</dbReference>
<dbReference type="Gene3D" id="1.20.900.10">
    <property type="entry name" value="Dbl homology (DH) domain"/>
    <property type="match status" value="1"/>
</dbReference>
<evidence type="ECO:0000256" key="2">
    <source>
        <dbReference type="SAM" id="Phobius"/>
    </source>
</evidence>
<dbReference type="AlphaFoldDB" id="A0A2R5G4M0"/>
<keyword evidence="2" id="KW-0472">Membrane</keyword>
<dbReference type="GO" id="GO:0005085">
    <property type="term" value="F:guanyl-nucleotide exchange factor activity"/>
    <property type="evidence" value="ECO:0007669"/>
    <property type="project" value="InterPro"/>
</dbReference>
<feature type="domain" description="PH" evidence="3">
    <location>
        <begin position="268"/>
        <end position="374"/>
    </location>
</feature>
<gene>
    <name evidence="5" type="ORF">FCC1311_021922</name>
</gene>
<name>A0A2R5G4M0_9STRA</name>
<keyword evidence="2" id="KW-0812">Transmembrane</keyword>
<dbReference type="CDD" id="cd00160">
    <property type="entry name" value="RhoGEF"/>
    <property type="match status" value="1"/>
</dbReference>
<dbReference type="SMART" id="SM00233">
    <property type="entry name" value="PH"/>
    <property type="match status" value="1"/>
</dbReference>
<dbReference type="Pfam" id="PF00169">
    <property type="entry name" value="PH"/>
    <property type="match status" value="1"/>
</dbReference>
<dbReference type="PANTHER" id="PTHR12673">
    <property type="entry name" value="FACIOGENITAL DYSPLASIA PROTEIN"/>
    <property type="match status" value="1"/>
</dbReference>
<dbReference type="InterPro" id="IPR011993">
    <property type="entry name" value="PH-like_dom_sf"/>
</dbReference>
<dbReference type="PANTHER" id="PTHR12673:SF159">
    <property type="entry name" value="LD03170P"/>
    <property type="match status" value="1"/>
</dbReference>
<organism evidence="5 6">
    <name type="scientific">Hondaea fermentalgiana</name>
    <dbReference type="NCBI Taxonomy" id="2315210"/>
    <lineage>
        <taxon>Eukaryota</taxon>
        <taxon>Sar</taxon>
        <taxon>Stramenopiles</taxon>
        <taxon>Bigyra</taxon>
        <taxon>Labyrinthulomycetes</taxon>
        <taxon>Thraustochytrida</taxon>
        <taxon>Thraustochytriidae</taxon>
        <taxon>Hondaea</taxon>
    </lineage>
</organism>
<feature type="compositionally biased region" description="Low complexity" evidence="1">
    <location>
        <begin position="452"/>
        <end position="462"/>
    </location>
</feature>
<feature type="transmembrane region" description="Helical" evidence="2">
    <location>
        <begin position="431"/>
        <end position="448"/>
    </location>
</feature>
<dbReference type="InterPro" id="IPR051092">
    <property type="entry name" value="FYVE_RhoGEF_PH"/>
</dbReference>
<comment type="caution">
    <text evidence="5">The sequence shown here is derived from an EMBL/GenBank/DDBJ whole genome shotgun (WGS) entry which is preliminary data.</text>
</comment>
<keyword evidence="6" id="KW-1185">Reference proteome</keyword>
<dbReference type="SUPFAM" id="SSF50729">
    <property type="entry name" value="PH domain-like"/>
    <property type="match status" value="1"/>
</dbReference>
<dbReference type="OrthoDB" id="660555at2759"/>
<dbReference type="InterPro" id="IPR035899">
    <property type="entry name" value="DBL_dom_sf"/>
</dbReference>
<dbReference type="PROSITE" id="PS50003">
    <property type="entry name" value="PH_DOMAIN"/>
    <property type="match status" value="1"/>
</dbReference>
<dbReference type="Proteomes" id="UP000241890">
    <property type="component" value="Unassembled WGS sequence"/>
</dbReference>